<feature type="domain" description="Luciferase-like" evidence="5">
    <location>
        <begin position="11"/>
        <end position="168"/>
    </location>
</feature>
<dbReference type="RefSeq" id="WP_140738751.1">
    <property type="nucleotide sequence ID" value="NZ_RCZM01000002.1"/>
</dbReference>
<dbReference type="OrthoDB" id="5175259at2"/>
<keyword evidence="2" id="KW-0288">FMN</keyword>
<evidence type="ECO:0000256" key="4">
    <source>
        <dbReference type="ARBA" id="ARBA00023033"/>
    </source>
</evidence>
<name>A0A502CZK7_9MICO</name>
<dbReference type="AlphaFoldDB" id="A0A502CZK7"/>
<dbReference type="InterPro" id="IPR050172">
    <property type="entry name" value="SsuD_RutA_monooxygenase"/>
</dbReference>
<evidence type="ECO:0000313" key="6">
    <source>
        <dbReference type="EMBL" id="TPG18338.1"/>
    </source>
</evidence>
<reference evidence="6 7" key="1">
    <citation type="journal article" date="2019" name="Environ. Microbiol.">
        <title>Species interactions and distinct microbial communities in high Arctic permafrost affected cryosols are associated with the CH4 and CO2 gas fluxes.</title>
        <authorList>
            <person name="Altshuler I."/>
            <person name="Hamel J."/>
            <person name="Turney S."/>
            <person name="Magnuson E."/>
            <person name="Levesque R."/>
            <person name="Greer C."/>
            <person name="Whyte L.G."/>
        </authorList>
    </citation>
    <scope>NUCLEOTIDE SEQUENCE [LARGE SCALE GENOMIC DNA]</scope>
    <source>
        <strain evidence="6 7">S9.3A</strain>
    </source>
</reference>
<dbReference type="PANTHER" id="PTHR42847">
    <property type="entry name" value="ALKANESULFONATE MONOOXYGENASE"/>
    <property type="match status" value="1"/>
</dbReference>
<proteinExistence type="predicted"/>
<evidence type="ECO:0000259" key="5">
    <source>
        <dbReference type="Pfam" id="PF00296"/>
    </source>
</evidence>
<keyword evidence="7" id="KW-1185">Reference proteome</keyword>
<keyword evidence="1" id="KW-0285">Flavoprotein</keyword>
<protein>
    <submittedName>
        <fullName evidence="6">LLM class flavin-dependent oxidoreductase</fullName>
    </submittedName>
</protein>
<dbReference type="SUPFAM" id="SSF51679">
    <property type="entry name" value="Bacterial luciferase-like"/>
    <property type="match status" value="1"/>
</dbReference>
<evidence type="ECO:0000256" key="3">
    <source>
        <dbReference type="ARBA" id="ARBA00023002"/>
    </source>
</evidence>
<organism evidence="6 7">
    <name type="scientific">Pedococcus bigeumensis</name>
    <dbReference type="NCBI Taxonomy" id="433644"/>
    <lineage>
        <taxon>Bacteria</taxon>
        <taxon>Bacillati</taxon>
        <taxon>Actinomycetota</taxon>
        <taxon>Actinomycetes</taxon>
        <taxon>Micrococcales</taxon>
        <taxon>Intrasporangiaceae</taxon>
        <taxon>Pedococcus</taxon>
    </lineage>
</organism>
<dbReference type="Proteomes" id="UP000317722">
    <property type="component" value="Unassembled WGS sequence"/>
</dbReference>
<dbReference type="InterPro" id="IPR011251">
    <property type="entry name" value="Luciferase-like_dom"/>
</dbReference>
<sequence length="287" mass="30994">MRYGFVVPYAEAREFAEVAALGEQHGWDAVFTWESLYGEHAWVTLAAAAMQTSRIRLGTLLTPASRHRPWDLASMVSTVDRLSGGRVVMSVGLGALHPGWTRFEPDEGRALRAAKLDESLAVYRGLLSGQPFTFDGVHYPVGPEGEGAPPLPPPPTQRPHPPVWVVGAYRPGRASQPSLERASRWQGVLPTVAVPDAQPGSPHLTLDSVAEALGVVRELRKGAGMPWDGYDVVIEGDSTGEFVKSAGTPDQWATIGATWWVESWWSVQPGPAGLAEIRRRVKAGPPG</sequence>
<dbReference type="EMBL" id="RCZM01000002">
    <property type="protein sequence ID" value="TPG18338.1"/>
    <property type="molecule type" value="Genomic_DNA"/>
</dbReference>
<dbReference type="Pfam" id="PF00296">
    <property type="entry name" value="Bac_luciferase"/>
    <property type="match status" value="1"/>
</dbReference>
<evidence type="ECO:0000256" key="1">
    <source>
        <dbReference type="ARBA" id="ARBA00022630"/>
    </source>
</evidence>
<dbReference type="InterPro" id="IPR036661">
    <property type="entry name" value="Luciferase-like_sf"/>
</dbReference>
<comment type="caution">
    <text evidence="6">The sequence shown here is derived from an EMBL/GenBank/DDBJ whole genome shotgun (WGS) entry which is preliminary data.</text>
</comment>
<evidence type="ECO:0000313" key="7">
    <source>
        <dbReference type="Proteomes" id="UP000317722"/>
    </source>
</evidence>
<dbReference type="PANTHER" id="PTHR42847:SF4">
    <property type="entry name" value="ALKANESULFONATE MONOOXYGENASE-RELATED"/>
    <property type="match status" value="1"/>
</dbReference>
<accession>A0A502CZK7</accession>
<evidence type="ECO:0000256" key="2">
    <source>
        <dbReference type="ARBA" id="ARBA00022643"/>
    </source>
</evidence>
<keyword evidence="4" id="KW-0503">Monooxygenase</keyword>
<dbReference type="Gene3D" id="3.20.20.30">
    <property type="entry name" value="Luciferase-like domain"/>
    <property type="match status" value="1"/>
</dbReference>
<keyword evidence="3" id="KW-0560">Oxidoreductase</keyword>
<gene>
    <name evidence="6" type="ORF">EAH86_08210</name>
</gene>
<dbReference type="GO" id="GO:0008726">
    <property type="term" value="F:alkanesulfonate monooxygenase activity"/>
    <property type="evidence" value="ECO:0007669"/>
    <property type="project" value="TreeGrafter"/>
</dbReference>
<dbReference type="GO" id="GO:0046306">
    <property type="term" value="P:alkanesulfonate catabolic process"/>
    <property type="evidence" value="ECO:0007669"/>
    <property type="project" value="TreeGrafter"/>
</dbReference>